<evidence type="ECO:0000313" key="2">
    <source>
        <dbReference type="Proteomes" id="UP000186922"/>
    </source>
</evidence>
<keyword evidence="2" id="KW-1185">Reference proteome</keyword>
<dbReference type="AlphaFoldDB" id="A0A1D1VFB0"/>
<organism evidence="1 2">
    <name type="scientific">Ramazzottius varieornatus</name>
    <name type="common">Water bear</name>
    <name type="synonym">Tardigrade</name>
    <dbReference type="NCBI Taxonomy" id="947166"/>
    <lineage>
        <taxon>Eukaryota</taxon>
        <taxon>Metazoa</taxon>
        <taxon>Ecdysozoa</taxon>
        <taxon>Tardigrada</taxon>
        <taxon>Eutardigrada</taxon>
        <taxon>Parachela</taxon>
        <taxon>Hypsibioidea</taxon>
        <taxon>Ramazzottiidae</taxon>
        <taxon>Ramazzottius</taxon>
    </lineage>
</organism>
<proteinExistence type="predicted"/>
<reference evidence="1 2" key="1">
    <citation type="journal article" date="2016" name="Nat. Commun.">
        <title>Extremotolerant tardigrade genome and improved radiotolerance of human cultured cells by tardigrade-unique protein.</title>
        <authorList>
            <person name="Hashimoto T."/>
            <person name="Horikawa D.D."/>
            <person name="Saito Y."/>
            <person name="Kuwahara H."/>
            <person name="Kozuka-Hata H."/>
            <person name="Shin-I T."/>
            <person name="Minakuchi Y."/>
            <person name="Ohishi K."/>
            <person name="Motoyama A."/>
            <person name="Aizu T."/>
            <person name="Enomoto A."/>
            <person name="Kondo K."/>
            <person name="Tanaka S."/>
            <person name="Hara Y."/>
            <person name="Koshikawa S."/>
            <person name="Sagara H."/>
            <person name="Miura T."/>
            <person name="Yokobori S."/>
            <person name="Miyagawa K."/>
            <person name="Suzuki Y."/>
            <person name="Kubo T."/>
            <person name="Oyama M."/>
            <person name="Kohara Y."/>
            <person name="Fujiyama A."/>
            <person name="Arakawa K."/>
            <person name="Katayama T."/>
            <person name="Toyoda A."/>
            <person name="Kunieda T."/>
        </authorList>
    </citation>
    <scope>NUCLEOTIDE SEQUENCE [LARGE SCALE GENOMIC DNA]</scope>
    <source>
        <strain evidence="1 2">YOKOZUNA-1</strain>
    </source>
</reference>
<dbReference type="Proteomes" id="UP000186922">
    <property type="component" value="Unassembled WGS sequence"/>
</dbReference>
<gene>
    <name evidence="1" type="primary">RvY_11170-1</name>
    <name evidence="1" type="synonym">RvY_11170.1</name>
    <name evidence="1" type="ORF">RvY_11170</name>
</gene>
<accession>A0A1D1VFB0</accession>
<name>A0A1D1VFB0_RAMVA</name>
<protein>
    <submittedName>
        <fullName evidence="1">Uncharacterized protein</fullName>
    </submittedName>
</protein>
<evidence type="ECO:0000313" key="1">
    <source>
        <dbReference type="EMBL" id="GAV00302.1"/>
    </source>
</evidence>
<comment type="caution">
    <text evidence="1">The sequence shown here is derived from an EMBL/GenBank/DDBJ whole genome shotgun (WGS) entry which is preliminary data.</text>
</comment>
<dbReference type="EMBL" id="BDGG01000006">
    <property type="protein sequence ID" value="GAV00302.1"/>
    <property type="molecule type" value="Genomic_DNA"/>
</dbReference>
<sequence>MYRSLPFLTVRHIFENASSASRARPDRFFQVAHVFNVINSKRAPLGKTNLSIIVAHIFVLVGRERAPVGNRIKLIRIDFPSDAHFRCYWLDECATWTNDLV</sequence>